<evidence type="ECO:0000313" key="3">
    <source>
        <dbReference type="Proteomes" id="UP000184432"/>
    </source>
</evidence>
<keyword evidence="1" id="KW-0472">Membrane</keyword>
<dbReference type="AlphaFoldDB" id="A0A1M6G9F7"/>
<dbReference type="STRING" id="570521.SAMN04488508_105149"/>
<organism evidence="2 3">
    <name type="scientific">Aquimarina spongiae</name>
    <dbReference type="NCBI Taxonomy" id="570521"/>
    <lineage>
        <taxon>Bacteria</taxon>
        <taxon>Pseudomonadati</taxon>
        <taxon>Bacteroidota</taxon>
        <taxon>Flavobacteriia</taxon>
        <taxon>Flavobacteriales</taxon>
        <taxon>Flavobacteriaceae</taxon>
        <taxon>Aquimarina</taxon>
    </lineage>
</organism>
<protein>
    <submittedName>
        <fullName evidence="2">Uncharacterized protein</fullName>
    </submittedName>
</protein>
<name>A0A1M6G9F7_9FLAO</name>
<keyword evidence="1" id="KW-0812">Transmembrane</keyword>
<sequence length="266" mass="31143">MYNDKFVGLHQINFMCVNNTYSFLIGLLFFSLLTPGLTTLQAQTDSEKKSYYKWFDNSVGNQNTDLYNGTIFINRYRTIGEKHRFFEVEDFLDGSVTYDGNNYYDLPMQYDVYQDQLIVKLKQGYANIALQLIKDKVEAFEIGDTPFVRVTNDSMKQVGSDGFYEVLVRSPKLTLLKKHSKSRQKRVRKGQSYYDFVSKVNYVVYYKEKYYPAKSKSDVLDIFPELKEEVNEYYSLSRKLLKTNPDVFRSALFKKLISLISNTNNS</sequence>
<keyword evidence="3" id="KW-1185">Reference proteome</keyword>
<gene>
    <name evidence="2" type="ORF">SAMN04488508_105149</name>
</gene>
<proteinExistence type="predicted"/>
<evidence type="ECO:0000313" key="2">
    <source>
        <dbReference type="EMBL" id="SHJ06581.1"/>
    </source>
</evidence>
<dbReference type="EMBL" id="FQYP01000005">
    <property type="protein sequence ID" value="SHJ06581.1"/>
    <property type="molecule type" value="Genomic_DNA"/>
</dbReference>
<evidence type="ECO:0000256" key="1">
    <source>
        <dbReference type="SAM" id="Phobius"/>
    </source>
</evidence>
<keyword evidence="1" id="KW-1133">Transmembrane helix</keyword>
<feature type="transmembrane region" description="Helical" evidence="1">
    <location>
        <begin position="20"/>
        <end position="40"/>
    </location>
</feature>
<reference evidence="3" key="1">
    <citation type="submission" date="2016-11" db="EMBL/GenBank/DDBJ databases">
        <authorList>
            <person name="Varghese N."/>
            <person name="Submissions S."/>
        </authorList>
    </citation>
    <scope>NUCLEOTIDE SEQUENCE [LARGE SCALE GENOMIC DNA]</scope>
    <source>
        <strain evidence="3">DSM 22623</strain>
    </source>
</reference>
<accession>A0A1M6G9F7</accession>
<dbReference type="Proteomes" id="UP000184432">
    <property type="component" value="Unassembled WGS sequence"/>
</dbReference>